<reference evidence="5 6" key="1">
    <citation type="submission" date="2022-07" db="EMBL/GenBank/DDBJ databases">
        <authorList>
            <person name="Xamxidin M."/>
            <person name="Wu M."/>
        </authorList>
    </citation>
    <scope>NUCLEOTIDE SEQUENCE [LARGE SCALE GENOMIC DNA]</scope>
    <source>
        <strain evidence="5 6">NBRC 111650</strain>
    </source>
</reference>
<evidence type="ECO:0000256" key="2">
    <source>
        <dbReference type="ARBA" id="ARBA00022448"/>
    </source>
</evidence>
<sequence>MKQPVLMAAAILTSMLLTATAQAKPSIVIRFSHVVEEDTPKGQAALEFKRLVESRSRGRVQVQVYPNSSLYKDKEELEALQLGAVEMLAPSLAKFGQLGLRDFEVFDLPYIFPNRDTLNTVTRGPIGRKLFEQLEARGIKGLAYWDNGFKVMSSNTPLRFPEDLKGKRMRIQPSRVIEAQMEALGATPIPLAFSDAYAALETGLVDGTENPPSNLFSKNMHLVQKYVAVTNHGYLGYAVIVNKKFWDGLPGDVRKLLDDSLEEATRKNNQEADKLNRAALDAVKKSKKTQVNELTDAERAVWRKALEPVYRKMEGRIDRDLINAIRRVAENSTQPAY</sequence>
<dbReference type="RefSeq" id="WP_256764674.1">
    <property type="nucleotide sequence ID" value="NZ_JANIGO010000003.1"/>
</dbReference>
<keyword evidence="3 4" id="KW-0732">Signal</keyword>
<keyword evidence="2" id="KW-0813">Transport</keyword>
<feature type="chain" id="PRO_5046428374" evidence="4">
    <location>
        <begin position="24"/>
        <end position="337"/>
    </location>
</feature>
<organism evidence="5 6">
    <name type="scientific">Limnobacter humi</name>
    <dbReference type="NCBI Taxonomy" id="1778671"/>
    <lineage>
        <taxon>Bacteria</taxon>
        <taxon>Pseudomonadati</taxon>
        <taxon>Pseudomonadota</taxon>
        <taxon>Betaproteobacteria</taxon>
        <taxon>Burkholderiales</taxon>
        <taxon>Burkholderiaceae</taxon>
        <taxon>Limnobacter</taxon>
    </lineage>
</organism>
<dbReference type="Pfam" id="PF03480">
    <property type="entry name" value="DctP"/>
    <property type="match status" value="1"/>
</dbReference>
<evidence type="ECO:0000256" key="3">
    <source>
        <dbReference type="ARBA" id="ARBA00022729"/>
    </source>
</evidence>
<proteinExistence type="inferred from homology"/>
<dbReference type="PIRSF" id="PIRSF006470">
    <property type="entry name" value="DctB"/>
    <property type="match status" value="1"/>
</dbReference>
<evidence type="ECO:0000256" key="1">
    <source>
        <dbReference type="ARBA" id="ARBA00009023"/>
    </source>
</evidence>
<protein>
    <submittedName>
        <fullName evidence="5">TRAP transporter substrate-binding protein</fullName>
    </submittedName>
</protein>
<feature type="signal peptide" evidence="4">
    <location>
        <begin position="1"/>
        <end position="23"/>
    </location>
</feature>
<dbReference type="PANTHER" id="PTHR33376:SF7">
    <property type="entry name" value="C4-DICARBOXYLATE-BINDING PROTEIN DCTB"/>
    <property type="match status" value="1"/>
</dbReference>
<dbReference type="CDD" id="cd13674">
    <property type="entry name" value="PBP2_TRAP_SBP_like_1"/>
    <property type="match status" value="1"/>
</dbReference>
<name>A0ABT1WH85_9BURK</name>
<gene>
    <name evidence="5" type="ORF">NQT62_10620</name>
</gene>
<dbReference type="NCBIfam" id="TIGR00787">
    <property type="entry name" value="dctP"/>
    <property type="match status" value="1"/>
</dbReference>
<dbReference type="InterPro" id="IPR038404">
    <property type="entry name" value="TRAP_DctP_sf"/>
</dbReference>
<dbReference type="InterPro" id="IPR004682">
    <property type="entry name" value="TRAP_DctP"/>
</dbReference>
<dbReference type="InterPro" id="IPR018389">
    <property type="entry name" value="DctP_fam"/>
</dbReference>
<dbReference type="Proteomes" id="UP001204142">
    <property type="component" value="Unassembled WGS sequence"/>
</dbReference>
<evidence type="ECO:0000313" key="5">
    <source>
        <dbReference type="EMBL" id="MCQ8896883.1"/>
    </source>
</evidence>
<accession>A0ABT1WH85</accession>
<dbReference type="PANTHER" id="PTHR33376">
    <property type="match status" value="1"/>
</dbReference>
<dbReference type="EMBL" id="JANIGO010000003">
    <property type="protein sequence ID" value="MCQ8896883.1"/>
    <property type="molecule type" value="Genomic_DNA"/>
</dbReference>
<keyword evidence="6" id="KW-1185">Reference proteome</keyword>
<dbReference type="Gene3D" id="3.40.190.170">
    <property type="entry name" value="Bacterial extracellular solute-binding protein, family 7"/>
    <property type="match status" value="1"/>
</dbReference>
<comment type="similarity">
    <text evidence="1">Belongs to the bacterial solute-binding protein 7 family.</text>
</comment>
<evidence type="ECO:0000313" key="6">
    <source>
        <dbReference type="Proteomes" id="UP001204142"/>
    </source>
</evidence>
<comment type="caution">
    <text evidence="5">The sequence shown here is derived from an EMBL/GenBank/DDBJ whole genome shotgun (WGS) entry which is preliminary data.</text>
</comment>
<evidence type="ECO:0000256" key="4">
    <source>
        <dbReference type="SAM" id="SignalP"/>
    </source>
</evidence>
<dbReference type="NCBIfam" id="NF037995">
    <property type="entry name" value="TRAP_S1"/>
    <property type="match status" value="1"/>
</dbReference>